<dbReference type="SUPFAM" id="SSF47565">
    <property type="entry name" value="Insect pheromone/odorant-binding proteins"/>
    <property type="match status" value="1"/>
</dbReference>
<dbReference type="Pfam" id="PF01395">
    <property type="entry name" value="PBP_GOBP"/>
    <property type="match status" value="1"/>
</dbReference>
<organism evidence="2 3">
    <name type="scientific">Drosophila busckii</name>
    <name type="common">Fruit fly</name>
    <dbReference type="NCBI Taxonomy" id="30019"/>
    <lineage>
        <taxon>Eukaryota</taxon>
        <taxon>Metazoa</taxon>
        <taxon>Ecdysozoa</taxon>
        <taxon>Arthropoda</taxon>
        <taxon>Hexapoda</taxon>
        <taxon>Insecta</taxon>
        <taxon>Pterygota</taxon>
        <taxon>Neoptera</taxon>
        <taxon>Endopterygota</taxon>
        <taxon>Diptera</taxon>
        <taxon>Brachycera</taxon>
        <taxon>Muscomorpha</taxon>
        <taxon>Ephydroidea</taxon>
        <taxon>Drosophilidae</taxon>
        <taxon>Drosophila</taxon>
    </lineage>
</organism>
<dbReference type="InterPro" id="IPR006170">
    <property type="entry name" value="PBP/GOBP"/>
</dbReference>
<dbReference type="AlphaFoldDB" id="A0A0M3QVE6"/>
<dbReference type="Proteomes" id="UP000494163">
    <property type="component" value="Chromosome 2R"/>
</dbReference>
<dbReference type="SMR" id="A0A0M3QVE6"/>
<reference evidence="2 3" key="1">
    <citation type="submission" date="2015-08" db="EMBL/GenBank/DDBJ databases">
        <title>Ancestral chromatin configuration constrains chromatin evolution on differentiating sex chromosomes in Drosophila.</title>
        <authorList>
            <person name="Zhou Q."/>
            <person name="Bachtrog D."/>
        </authorList>
    </citation>
    <scope>NUCLEOTIDE SEQUENCE [LARGE SCALE GENOMIC DNA]</scope>
    <source>
        <tissue evidence="2">Whole larvae</tissue>
    </source>
</reference>
<dbReference type="InterPro" id="IPR036728">
    <property type="entry name" value="PBP_GOBP_sf"/>
</dbReference>
<keyword evidence="3" id="KW-1185">Reference proteome</keyword>
<dbReference type="CDD" id="cd23992">
    <property type="entry name" value="PBP_GOBP"/>
    <property type="match status" value="1"/>
</dbReference>
<evidence type="ECO:0000313" key="2">
    <source>
        <dbReference type="EMBL" id="ALC42243.1"/>
    </source>
</evidence>
<feature type="chain" id="PRO_5005787978" evidence="1">
    <location>
        <begin position="19"/>
        <end position="120"/>
    </location>
</feature>
<evidence type="ECO:0000256" key="1">
    <source>
        <dbReference type="SAM" id="SignalP"/>
    </source>
</evidence>
<gene>
    <name evidence="2" type="ORF">Dbus_chr2Rg1822</name>
</gene>
<keyword evidence="1" id="KW-0732">Signal</keyword>
<feature type="signal peptide" evidence="1">
    <location>
        <begin position="1"/>
        <end position="18"/>
    </location>
</feature>
<name>A0A0M3QVE6_DROBS</name>
<sequence length="120" mass="13430">MHFVTQLCILLSIAMVMGSPKEYELECMKAAQNISEHEIADGIVNPKKDSNGVDKRIKCFLDCIFKSLGITSGQSFIEKMPSDAGSINDGTEVIKCWDKQTQGDDCQRAYEFVLCLRFVI</sequence>
<protein>
    <submittedName>
        <fullName evidence="2">Maker106</fullName>
    </submittedName>
</protein>
<dbReference type="Gene3D" id="1.10.238.20">
    <property type="entry name" value="Pheromone/general odorant binding protein domain"/>
    <property type="match status" value="1"/>
</dbReference>
<proteinExistence type="predicted"/>
<evidence type="ECO:0000313" key="3">
    <source>
        <dbReference type="Proteomes" id="UP000494163"/>
    </source>
</evidence>
<dbReference type="EMBL" id="CP012524">
    <property type="protein sequence ID" value="ALC42243.1"/>
    <property type="molecule type" value="Genomic_DNA"/>
</dbReference>
<accession>A0A0M3QVE6</accession>
<dbReference type="GO" id="GO:0005549">
    <property type="term" value="F:odorant binding"/>
    <property type="evidence" value="ECO:0007669"/>
    <property type="project" value="InterPro"/>
</dbReference>